<keyword evidence="11" id="KW-0418">Kinase</keyword>
<feature type="region of interest" description="Disordered" evidence="7">
    <location>
        <begin position="451"/>
        <end position="476"/>
    </location>
</feature>
<keyword evidence="1" id="KW-0348">Hemagglutinin</keyword>
<dbReference type="FunFam" id="2.90.10.10:FF:000026">
    <property type="entry name" value="Serine/threonine-protein kinase"/>
    <property type="match status" value="1"/>
</dbReference>
<dbReference type="PANTHER" id="PTHR47976:SF27">
    <property type="entry name" value="RECEPTOR-LIKE SERINE_THREONINE-PROTEIN KINASE"/>
    <property type="match status" value="1"/>
</dbReference>
<feature type="disulfide bond" evidence="6">
    <location>
        <begin position="327"/>
        <end position="344"/>
    </location>
</feature>
<gene>
    <name evidence="11" type="primary">RLK1_6</name>
    <name evidence="11" type="ORF">g.36445</name>
</gene>
<dbReference type="SMART" id="SM00108">
    <property type="entry name" value="B_lectin"/>
    <property type="match status" value="1"/>
</dbReference>
<dbReference type="AlphaFoldDB" id="A0A1D1ZG87"/>
<keyword evidence="6" id="KW-0245">EGF-like domain</keyword>
<feature type="compositionally biased region" description="Polar residues" evidence="7">
    <location>
        <begin position="460"/>
        <end position="476"/>
    </location>
</feature>
<evidence type="ECO:0000256" key="6">
    <source>
        <dbReference type="PROSITE-ProRule" id="PRU00076"/>
    </source>
</evidence>
<evidence type="ECO:0000256" key="1">
    <source>
        <dbReference type="ARBA" id="ARBA00022546"/>
    </source>
</evidence>
<feature type="domain" description="Bulb-type lectin" evidence="10">
    <location>
        <begin position="44"/>
        <end position="161"/>
    </location>
</feature>
<dbReference type="PROSITE" id="PS50026">
    <property type="entry name" value="EGF_3"/>
    <property type="match status" value="1"/>
</dbReference>
<name>A0A1D1ZG87_9ARAE</name>
<keyword evidence="2 8" id="KW-0732">Signal</keyword>
<evidence type="ECO:0000256" key="7">
    <source>
        <dbReference type="SAM" id="MobiDB-lite"/>
    </source>
</evidence>
<dbReference type="InterPro" id="IPR036426">
    <property type="entry name" value="Bulb-type_lectin_dom_sf"/>
</dbReference>
<sequence>MADAAAALSLGLALFFLSSATTPATSSATPRPLGARANNITLGSSLSTTAATPASTSSWLSPSARFAFGFYPVPGGFAVGVWLATSPNITVLWTAFRDEPPFTSATLTLLLDGQLHLTSTSGARRDKVISGTKHGSYASMLDTGELVIYDKEGRPVWSTSDSPTDTILAGQTLRPDQKLVSASNNNGSTGGFRLKMQTDGNLVLYPADTYGSSYYADSSYNAYWASGTFDAGTDVSLSLKLDSQGCLFLSPDLQSNYTRVNLTDAQPSRPSSSHGRVATAAEVYYRATLDVDGVLRLYSHTFFRGSSTSTAVVWWAPVDPCAVKGACGFNSYCDTSPGGGAPDCLCPPGFRFIDPGKSSAGCERNFTAVGCGGGGGSAATAARGVTMTAVSVAWAESLSSVSASARAEDCEAACLADCFCDAALFRDGKCVKQSLPLRYGHRSEDVETFLKDGGSAVDPRTTSIHPGDKTQTPPLI</sequence>
<dbReference type="InterPro" id="IPR001480">
    <property type="entry name" value="Bulb-type_lectin_dom"/>
</dbReference>
<dbReference type="Gene3D" id="2.90.10.10">
    <property type="entry name" value="Bulb-type lectin domain"/>
    <property type="match status" value="2"/>
</dbReference>
<keyword evidence="3" id="KW-0677">Repeat</keyword>
<feature type="domain" description="EGF-like" evidence="9">
    <location>
        <begin position="317"/>
        <end position="356"/>
    </location>
</feature>
<proteinExistence type="predicted"/>
<dbReference type="InterPro" id="IPR000742">
    <property type="entry name" value="EGF"/>
</dbReference>
<protein>
    <submittedName>
        <fullName evidence="11">G-type lectin S-receptor-like serine/threonine-protein kinase RLK1</fullName>
    </submittedName>
</protein>
<comment type="caution">
    <text evidence="6">Lacks conserved residue(s) required for the propagation of feature annotation.</text>
</comment>
<evidence type="ECO:0000256" key="4">
    <source>
        <dbReference type="ARBA" id="ARBA00023035"/>
    </source>
</evidence>
<dbReference type="InterPro" id="IPR000858">
    <property type="entry name" value="S_locus_glycoprot_dom"/>
</dbReference>
<keyword evidence="4" id="KW-0465">Mannose-binding</keyword>
<dbReference type="GO" id="GO:0051707">
    <property type="term" value="P:response to other organism"/>
    <property type="evidence" value="ECO:0007669"/>
    <property type="project" value="UniProtKB-ARBA"/>
</dbReference>
<dbReference type="SUPFAM" id="SSF51110">
    <property type="entry name" value="alpha-D-mannose-specific plant lectins"/>
    <property type="match status" value="2"/>
</dbReference>
<feature type="signal peptide" evidence="8">
    <location>
        <begin position="1"/>
        <end position="26"/>
    </location>
</feature>
<dbReference type="Pfam" id="PF01453">
    <property type="entry name" value="B_lectin"/>
    <property type="match status" value="1"/>
</dbReference>
<dbReference type="PROSITE" id="PS50927">
    <property type="entry name" value="BULB_LECTIN"/>
    <property type="match status" value="1"/>
</dbReference>
<feature type="chain" id="PRO_5008901001" evidence="8">
    <location>
        <begin position="27"/>
        <end position="476"/>
    </location>
</feature>
<evidence type="ECO:0000313" key="11">
    <source>
        <dbReference type="EMBL" id="JAT65833.1"/>
    </source>
</evidence>
<keyword evidence="11" id="KW-0675">Receptor</keyword>
<evidence type="ECO:0000256" key="2">
    <source>
        <dbReference type="ARBA" id="ARBA00022729"/>
    </source>
</evidence>
<dbReference type="InterPro" id="IPR051343">
    <property type="entry name" value="G-type_lectin_kinases/EP1-like"/>
</dbReference>
<evidence type="ECO:0000259" key="9">
    <source>
        <dbReference type="PROSITE" id="PS50026"/>
    </source>
</evidence>
<organism evidence="11">
    <name type="scientific">Anthurium amnicola</name>
    <dbReference type="NCBI Taxonomy" id="1678845"/>
    <lineage>
        <taxon>Eukaryota</taxon>
        <taxon>Viridiplantae</taxon>
        <taxon>Streptophyta</taxon>
        <taxon>Embryophyta</taxon>
        <taxon>Tracheophyta</taxon>
        <taxon>Spermatophyta</taxon>
        <taxon>Magnoliopsida</taxon>
        <taxon>Liliopsida</taxon>
        <taxon>Araceae</taxon>
        <taxon>Pothoideae</taxon>
        <taxon>Potheae</taxon>
        <taxon>Anthurium</taxon>
    </lineage>
</organism>
<dbReference type="GO" id="GO:0048544">
    <property type="term" value="P:recognition of pollen"/>
    <property type="evidence" value="ECO:0007669"/>
    <property type="project" value="InterPro"/>
</dbReference>
<dbReference type="GO" id="GO:0005537">
    <property type="term" value="F:D-mannose binding"/>
    <property type="evidence" value="ECO:0007669"/>
    <property type="project" value="UniProtKB-KW"/>
</dbReference>
<keyword evidence="11" id="KW-0430">Lectin</keyword>
<evidence type="ECO:0000256" key="5">
    <source>
        <dbReference type="ARBA" id="ARBA00023157"/>
    </source>
</evidence>
<evidence type="ECO:0000256" key="8">
    <source>
        <dbReference type="SAM" id="SignalP"/>
    </source>
</evidence>
<dbReference type="Pfam" id="PF00954">
    <property type="entry name" value="S_locus_glycop"/>
    <property type="match status" value="1"/>
</dbReference>
<dbReference type="EMBL" id="GDJX01002103">
    <property type="protein sequence ID" value="JAT65833.1"/>
    <property type="molecule type" value="Transcribed_RNA"/>
</dbReference>
<evidence type="ECO:0000256" key="3">
    <source>
        <dbReference type="ARBA" id="ARBA00022737"/>
    </source>
</evidence>
<reference evidence="11" key="1">
    <citation type="submission" date="2015-07" db="EMBL/GenBank/DDBJ databases">
        <title>Transcriptome Assembly of Anthurium amnicola.</title>
        <authorList>
            <person name="Suzuki J."/>
        </authorList>
    </citation>
    <scope>NUCLEOTIDE SEQUENCE</scope>
</reference>
<accession>A0A1D1ZG87</accession>
<evidence type="ECO:0000259" key="10">
    <source>
        <dbReference type="PROSITE" id="PS50927"/>
    </source>
</evidence>
<dbReference type="GO" id="GO:0016301">
    <property type="term" value="F:kinase activity"/>
    <property type="evidence" value="ECO:0007669"/>
    <property type="project" value="UniProtKB-KW"/>
</dbReference>
<dbReference type="PANTHER" id="PTHR47976">
    <property type="entry name" value="G-TYPE LECTIN S-RECEPTOR-LIKE SERINE/THREONINE-PROTEIN KINASE SD2-5"/>
    <property type="match status" value="1"/>
</dbReference>
<keyword evidence="11" id="KW-0808">Transferase</keyword>
<dbReference type="CDD" id="cd00054">
    <property type="entry name" value="EGF_CA"/>
    <property type="match status" value="1"/>
</dbReference>
<keyword evidence="5 6" id="KW-1015">Disulfide bond</keyword>